<evidence type="ECO:0000313" key="3">
    <source>
        <dbReference type="Proteomes" id="UP000324897"/>
    </source>
</evidence>
<feature type="region of interest" description="Disordered" evidence="1">
    <location>
        <begin position="96"/>
        <end position="126"/>
    </location>
</feature>
<keyword evidence="3" id="KW-1185">Reference proteome</keyword>
<organism evidence="2 3">
    <name type="scientific">Eragrostis curvula</name>
    <name type="common">weeping love grass</name>
    <dbReference type="NCBI Taxonomy" id="38414"/>
    <lineage>
        <taxon>Eukaryota</taxon>
        <taxon>Viridiplantae</taxon>
        <taxon>Streptophyta</taxon>
        <taxon>Embryophyta</taxon>
        <taxon>Tracheophyta</taxon>
        <taxon>Spermatophyta</taxon>
        <taxon>Magnoliopsida</taxon>
        <taxon>Liliopsida</taxon>
        <taxon>Poales</taxon>
        <taxon>Poaceae</taxon>
        <taxon>PACMAD clade</taxon>
        <taxon>Chloridoideae</taxon>
        <taxon>Eragrostideae</taxon>
        <taxon>Eragrostidinae</taxon>
        <taxon>Eragrostis</taxon>
    </lineage>
</organism>
<dbReference type="OrthoDB" id="1925932at2759"/>
<dbReference type="EMBL" id="RWGY01000031">
    <property type="protein sequence ID" value="TVU14747.1"/>
    <property type="molecule type" value="Genomic_DNA"/>
</dbReference>
<gene>
    <name evidence="2" type="ORF">EJB05_38238</name>
</gene>
<sequence>MGRGPYPPTRRKKSRLRRRWPSTSRRSTLPSSLSRAFSGGSSSFAGPSPEAYAQYYYSARADEDATAVASALAHVISASPDQQLHPQQGFYTSVAAASSAAPAEQHHHPGHGAAAAAAAEEEQGTY</sequence>
<feature type="non-terminal residue" evidence="2">
    <location>
        <position position="1"/>
    </location>
</feature>
<accession>A0A5J9TU66</accession>
<reference evidence="2 3" key="1">
    <citation type="journal article" date="2019" name="Sci. Rep.">
        <title>A high-quality genome of Eragrostis curvula grass provides insights into Poaceae evolution and supports new strategies to enhance forage quality.</title>
        <authorList>
            <person name="Carballo J."/>
            <person name="Santos B.A.C.M."/>
            <person name="Zappacosta D."/>
            <person name="Garbus I."/>
            <person name="Selva J.P."/>
            <person name="Gallo C.A."/>
            <person name="Diaz A."/>
            <person name="Albertini E."/>
            <person name="Caccamo M."/>
            <person name="Echenique V."/>
        </authorList>
    </citation>
    <scope>NUCLEOTIDE SEQUENCE [LARGE SCALE GENOMIC DNA]</scope>
    <source>
        <strain evidence="3">cv. Victoria</strain>
        <tissue evidence="2">Leaf</tissue>
    </source>
</reference>
<dbReference type="Gramene" id="TVU14747">
    <property type="protein sequence ID" value="TVU14747"/>
    <property type="gene ID" value="EJB05_38238"/>
</dbReference>
<proteinExistence type="predicted"/>
<dbReference type="AlphaFoldDB" id="A0A5J9TU66"/>
<feature type="compositionally biased region" description="Low complexity" evidence="1">
    <location>
        <begin position="21"/>
        <end position="47"/>
    </location>
</feature>
<evidence type="ECO:0000256" key="1">
    <source>
        <dbReference type="SAM" id="MobiDB-lite"/>
    </source>
</evidence>
<dbReference type="Proteomes" id="UP000324897">
    <property type="component" value="Unassembled WGS sequence"/>
</dbReference>
<evidence type="ECO:0000313" key="2">
    <source>
        <dbReference type="EMBL" id="TVU14747.1"/>
    </source>
</evidence>
<comment type="caution">
    <text evidence="2">The sequence shown here is derived from an EMBL/GenBank/DDBJ whole genome shotgun (WGS) entry which is preliminary data.</text>
</comment>
<protein>
    <submittedName>
        <fullName evidence="2">Uncharacterized protein</fullName>
    </submittedName>
</protein>
<name>A0A5J9TU66_9POAL</name>
<feature type="region of interest" description="Disordered" evidence="1">
    <location>
        <begin position="1"/>
        <end position="47"/>
    </location>
</feature>
<feature type="compositionally biased region" description="Basic residues" evidence="1">
    <location>
        <begin position="9"/>
        <end position="20"/>
    </location>
</feature>